<dbReference type="Proteomes" id="UP000317243">
    <property type="component" value="Unassembled WGS sequence"/>
</dbReference>
<evidence type="ECO:0000313" key="4">
    <source>
        <dbReference type="EMBL" id="TWT52031.1"/>
    </source>
</evidence>
<accession>A0A5C5WPI1</accession>
<dbReference type="GO" id="GO:0004673">
    <property type="term" value="F:protein histidine kinase activity"/>
    <property type="evidence" value="ECO:0007669"/>
    <property type="project" value="UniProtKB-EC"/>
</dbReference>
<protein>
    <submittedName>
        <fullName evidence="4">Sensory/regulatory protein RpfC</fullName>
        <ecNumber evidence="4">2.7.13.3</ecNumber>
    </submittedName>
</protein>
<evidence type="ECO:0000259" key="3">
    <source>
        <dbReference type="PROSITE" id="PS50110"/>
    </source>
</evidence>
<keyword evidence="1 2" id="KW-0597">Phosphoprotein</keyword>
<dbReference type="SUPFAM" id="SSF52172">
    <property type="entry name" value="CheY-like"/>
    <property type="match status" value="1"/>
</dbReference>
<dbReference type="EC" id="2.7.13.3" evidence="4"/>
<comment type="caution">
    <text evidence="4">The sequence shown here is derived from an EMBL/GenBank/DDBJ whole genome shotgun (WGS) entry which is preliminary data.</text>
</comment>
<evidence type="ECO:0000313" key="5">
    <source>
        <dbReference type="Proteomes" id="UP000317243"/>
    </source>
</evidence>
<feature type="modified residue" description="4-aspartylphosphate" evidence="2">
    <location>
        <position position="62"/>
    </location>
</feature>
<dbReference type="InterPro" id="IPR001789">
    <property type="entry name" value="Sig_transdc_resp-reg_receiver"/>
</dbReference>
<dbReference type="InterPro" id="IPR011006">
    <property type="entry name" value="CheY-like_superfamily"/>
</dbReference>
<dbReference type="Pfam" id="PF00072">
    <property type="entry name" value="Response_reg"/>
    <property type="match status" value="1"/>
</dbReference>
<keyword evidence="5" id="KW-1185">Reference proteome</keyword>
<dbReference type="PROSITE" id="PS50110">
    <property type="entry name" value="RESPONSE_REGULATORY"/>
    <property type="match status" value="1"/>
</dbReference>
<keyword evidence="4" id="KW-0808">Transferase</keyword>
<evidence type="ECO:0000256" key="1">
    <source>
        <dbReference type="ARBA" id="ARBA00022553"/>
    </source>
</evidence>
<sequence length="129" mass="14565">MNLAKESMSDASPQLLVADDDCAFRETVLEFLEPHFQTIAVDCAEHAIEVVSTTSIDVVLFDMHMHVMTGLDAIRWLREHQSRLPCILMTSDLSQELEAEAYGLETFSVLRKPPRAQHLIDTIHCALEL</sequence>
<dbReference type="CDD" id="cd00156">
    <property type="entry name" value="REC"/>
    <property type="match status" value="1"/>
</dbReference>
<dbReference type="Gene3D" id="3.40.50.2300">
    <property type="match status" value="1"/>
</dbReference>
<dbReference type="AlphaFoldDB" id="A0A5C5WPI1"/>
<dbReference type="PANTHER" id="PTHR44591">
    <property type="entry name" value="STRESS RESPONSE REGULATOR PROTEIN 1"/>
    <property type="match status" value="1"/>
</dbReference>
<dbReference type="SMART" id="SM00448">
    <property type="entry name" value="REC"/>
    <property type="match status" value="1"/>
</dbReference>
<feature type="domain" description="Response regulatory" evidence="3">
    <location>
        <begin position="14"/>
        <end position="127"/>
    </location>
</feature>
<dbReference type="EMBL" id="SIHI01000008">
    <property type="protein sequence ID" value="TWT52031.1"/>
    <property type="molecule type" value="Genomic_DNA"/>
</dbReference>
<dbReference type="OrthoDB" id="280492at2"/>
<dbReference type="PANTHER" id="PTHR44591:SF23">
    <property type="entry name" value="CHEY SUBFAMILY"/>
    <property type="match status" value="1"/>
</dbReference>
<organism evidence="4 5">
    <name type="scientific">Thalassoglobus neptunius</name>
    <dbReference type="NCBI Taxonomy" id="1938619"/>
    <lineage>
        <taxon>Bacteria</taxon>
        <taxon>Pseudomonadati</taxon>
        <taxon>Planctomycetota</taxon>
        <taxon>Planctomycetia</taxon>
        <taxon>Planctomycetales</taxon>
        <taxon>Planctomycetaceae</taxon>
        <taxon>Thalassoglobus</taxon>
    </lineage>
</organism>
<dbReference type="InterPro" id="IPR050595">
    <property type="entry name" value="Bact_response_regulator"/>
</dbReference>
<gene>
    <name evidence="4" type="primary">rpfC</name>
    <name evidence="4" type="ORF">KOR42_31280</name>
</gene>
<evidence type="ECO:0000256" key="2">
    <source>
        <dbReference type="PROSITE-ProRule" id="PRU00169"/>
    </source>
</evidence>
<reference evidence="4 5" key="1">
    <citation type="submission" date="2019-02" db="EMBL/GenBank/DDBJ databases">
        <title>Deep-cultivation of Planctomycetes and their phenomic and genomic characterization uncovers novel biology.</title>
        <authorList>
            <person name="Wiegand S."/>
            <person name="Jogler M."/>
            <person name="Boedeker C."/>
            <person name="Pinto D."/>
            <person name="Vollmers J."/>
            <person name="Rivas-Marin E."/>
            <person name="Kohn T."/>
            <person name="Peeters S.H."/>
            <person name="Heuer A."/>
            <person name="Rast P."/>
            <person name="Oberbeckmann S."/>
            <person name="Bunk B."/>
            <person name="Jeske O."/>
            <person name="Meyerdierks A."/>
            <person name="Storesund J.E."/>
            <person name="Kallscheuer N."/>
            <person name="Luecker S."/>
            <person name="Lage O.M."/>
            <person name="Pohl T."/>
            <person name="Merkel B.J."/>
            <person name="Hornburger P."/>
            <person name="Mueller R.-W."/>
            <person name="Bruemmer F."/>
            <person name="Labrenz M."/>
            <person name="Spormann A.M."/>
            <person name="Op Den Camp H."/>
            <person name="Overmann J."/>
            <person name="Amann R."/>
            <person name="Jetten M.S.M."/>
            <person name="Mascher T."/>
            <person name="Medema M.H."/>
            <person name="Devos D.P."/>
            <person name="Kaster A.-K."/>
            <person name="Ovreas L."/>
            <person name="Rohde M."/>
            <person name="Galperin M.Y."/>
            <person name="Jogler C."/>
        </authorList>
    </citation>
    <scope>NUCLEOTIDE SEQUENCE [LARGE SCALE GENOMIC DNA]</scope>
    <source>
        <strain evidence="4 5">KOR42</strain>
    </source>
</reference>
<dbReference type="GO" id="GO:0000160">
    <property type="term" value="P:phosphorelay signal transduction system"/>
    <property type="evidence" value="ECO:0007669"/>
    <property type="project" value="InterPro"/>
</dbReference>
<name>A0A5C5WPI1_9PLAN</name>
<proteinExistence type="predicted"/>